<keyword evidence="1" id="KW-0862">Zinc</keyword>
<dbReference type="Pfam" id="PF08590">
    <property type="entry name" value="DUF1771"/>
    <property type="match status" value="1"/>
</dbReference>
<dbReference type="InterPro" id="IPR002625">
    <property type="entry name" value="Smr_dom"/>
</dbReference>
<dbReference type="GO" id="GO:0004519">
    <property type="term" value="F:endonuclease activity"/>
    <property type="evidence" value="ECO:0007669"/>
    <property type="project" value="TreeGrafter"/>
</dbReference>
<feature type="region of interest" description="Disordered" evidence="2">
    <location>
        <begin position="67"/>
        <end position="105"/>
    </location>
</feature>
<feature type="domain" description="CUE" evidence="7">
    <location>
        <begin position="438"/>
        <end position="481"/>
    </location>
</feature>
<evidence type="ECO:0000256" key="1">
    <source>
        <dbReference type="PROSITE-ProRule" id="PRU00723"/>
    </source>
</evidence>
<feature type="chain" id="PRO_5001601586" evidence="3">
    <location>
        <begin position="23"/>
        <end position="827"/>
    </location>
</feature>
<evidence type="ECO:0000313" key="8">
    <source>
        <dbReference type="EMBL" id="ESL10024.1"/>
    </source>
</evidence>
<evidence type="ECO:0000313" key="9">
    <source>
        <dbReference type="Proteomes" id="UP000031737"/>
    </source>
</evidence>
<dbReference type="InterPro" id="IPR015940">
    <property type="entry name" value="UBA"/>
</dbReference>
<dbReference type="SMART" id="SM01162">
    <property type="entry name" value="DUF1771"/>
    <property type="match status" value="1"/>
</dbReference>
<evidence type="ECO:0000256" key="2">
    <source>
        <dbReference type="SAM" id="MobiDB-lite"/>
    </source>
</evidence>
<dbReference type="SMART" id="SM00356">
    <property type="entry name" value="ZnF_C3H1"/>
    <property type="match status" value="2"/>
</dbReference>
<dbReference type="SUPFAM" id="SSF46934">
    <property type="entry name" value="UBA-like"/>
    <property type="match status" value="2"/>
</dbReference>
<dbReference type="InterPro" id="IPR036063">
    <property type="entry name" value="Smr_dom_sf"/>
</dbReference>
<dbReference type="PANTHER" id="PTHR46535:SF1">
    <property type="entry name" value="NEDD4-BINDING PROTEIN 2"/>
    <property type="match status" value="1"/>
</dbReference>
<dbReference type="Proteomes" id="UP000031737">
    <property type="component" value="Unassembled WGS sequence"/>
</dbReference>
<sequence length="827" mass="91819">MRLFVPPLFFFCLFLLVFFAKGPCGMKRQQENIKKLQLYGFSKTKSTQALKDAGNNFDVALRILKQQQERQKPPQPPPSNAAPVTQVGPDASAREVEAANSPPREKKHPCIVQYKQCRYGEFCLLRDYPGDVCINHFLGCCVFSSACRKRHYVDGVDIRGDQLPKVQDETMRLQTGVILKLDKVNGNHLLVGTPVRRDTEAAADAAGLETGPPLPSRFNLIQGSEPTHTDPCPLKWRRQSTLSAAAVQAPRPFLEAVRKPPPPEPYKTPLSPMSPQGLQKHPVYSECASQPLTGKHPCILQFGSCKYGKNCIHVDRDEDVCVHFLNKGCNKGEACPYRHETNTEFLWRVKPQLFGSISSGETTSHDAAMKPVETTHGTCGDSLQLQQQQQQRVSTCEGRQEVYLSSFLPELGSNDDAFCGGVEPQMLQEGNDGVLGDSELNALMSLLDAFPGTEPSLLLYALRSGNGDVDLVADTLSKLDSFDNVEEVEAYLLRERAEDEASLQQTRTQSRQESLLTLCALFPALDVPTIESVLGTCGGDYAEAYGILLCSTENITRQDLGNCWNGKIKPSDELRLQRVCQMFPSVPKEVVRSTFGAVGGDAEETISALNAMARDMLSLEVEAEAGASTPAAAPARPATGVLQSYFLQPSATREEIQKFYEEVADELRMLGDWRRVREQAYIVNSCRIRIMSRAAQAYNRGDGKTAKTLSRHGKQLATDYVRLNRLAMVALERERLAKDPASTLDLHGFHVDEAVEVLRRRVELCVRKRIRQLTIVVGSGRHSRRGNSAIYPVILKQLEEDPQLKSVVKVRLVKPAYFEVGIRLSDR</sequence>
<dbReference type="AlphaFoldDB" id="A0A061J581"/>
<keyword evidence="3" id="KW-0732">Signal</keyword>
<reference evidence="8 9" key="1">
    <citation type="submission" date="2013-07" db="EMBL/GenBank/DDBJ databases">
        <authorList>
            <person name="Stoco P.H."/>
            <person name="Wagner G."/>
            <person name="Gerber A."/>
            <person name="Zaha A."/>
            <person name="Thompson C."/>
            <person name="Bartholomeu D.C."/>
            <person name="Luckemeyer D.D."/>
            <person name="Bahia D."/>
            <person name="Loreto E."/>
            <person name="Prestes E.B."/>
            <person name="Lima F.M."/>
            <person name="Rodrigues-Luiz G."/>
            <person name="Vallejo G.A."/>
            <person name="Filho J.F."/>
            <person name="Monteiro K.M."/>
            <person name="Tyler K.M."/>
            <person name="de Almeida L.G."/>
            <person name="Ortiz M.F."/>
            <person name="Siervo M.A."/>
            <person name="de Moraes M.H."/>
            <person name="Cunha O.L."/>
            <person name="Mendonca-Neto R."/>
            <person name="Silva R."/>
            <person name="Teixeira S.M."/>
            <person name="Murta S.M."/>
            <person name="Sincero T.C."/>
            <person name="Mendes T.A."/>
            <person name="Urmenyi T.P."/>
            <person name="Silva V.G."/>
            <person name="da Rocha W.D."/>
            <person name="Andersson B."/>
            <person name="Romanha A.J."/>
            <person name="Steindel M."/>
            <person name="de Vasconcelos A.T."/>
            <person name="Grisard E.C."/>
        </authorList>
    </citation>
    <scope>NUCLEOTIDE SEQUENCE [LARGE SCALE GENOMIC DNA]</scope>
    <source>
        <strain evidence="8 9">SC58</strain>
    </source>
</reference>
<dbReference type="InterPro" id="IPR013899">
    <property type="entry name" value="DUF1771"/>
</dbReference>
<gene>
    <name evidence="8" type="ORF">TRSC58_02248</name>
</gene>
<feature type="signal peptide" evidence="3">
    <location>
        <begin position="1"/>
        <end position="22"/>
    </location>
</feature>
<dbReference type="PROSITE" id="PS50030">
    <property type="entry name" value="UBA"/>
    <property type="match status" value="1"/>
</dbReference>
<accession>A0A061J581</accession>
<dbReference type="PANTHER" id="PTHR46535">
    <property type="entry name" value="NEDD4-BINDING PROTEIN 2"/>
    <property type="match status" value="1"/>
</dbReference>
<feature type="domain" description="UBA" evidence="4">
    <location>
        <begin position="27"/>
        <end position="67"/>
    </location>
</feature>
<organism evidence="8 9">
    <name type="scientific">Trypanosoma rangeli SC58</name>
    <dbReference type="NCBI Taxonomy" id="429131"/>
    <lineage>
        <taxon>Eukaryota</taxon>
        <taxon>Discoba</taxon>
        <taxon>Euglenozoa</taxon>
        <taxon>Kinetoplastea</taxon>
        <taxon>Metakinetoplastina</taxon>
        <taxon>Trypanosomatida</taxon>
        <taxon>Trypanosomatidae</taxon>
        <taxon>Trypanosoma</taxon>
        <taxon>Herpetosoma</taxon>
    </lineage>
</organism>
<dbReference type="InterPro" id="IPR000571">
    <property type="entry name" value="Znf_CCCH"/>
</dbReference>
<dbReference type="InterPro" id="IPR009060">
    <property type="entry name" value="UBA-like_sf"/>
</dbReference>
<dbReference type="Pfam" id="PF01713">
    <property type="entry name" value="Smr"/>
    <property type="match status" value="1"/>
</dbReference>
<evidence type="ECO:0000259" key="6">
    <source>
        <dbReference type="PROSITE" id="PS50828"/>
    </source>
</evidence>
<dbReference type="GO" id="GO:0008270">
    <property type="term" value="F:zinc ion binding"/>
    <property type="evidence" value="ECO:0007669"/>
    <property type="project" value="UniProtKB-KW"/>
</dbReference>
<dbReference type="SUPFAM" id="SSF160443">
    <property type="entry name" value="SMR domain-like"/>
    <property type="match status" value="1"/>
</dbReference>
<dbReference type="InterPro" id="IPR052772">
    <property type="entry name" value="Endo/PolyKinase_Domain-Protein"/>
</dbReference>
<comment type="caution">
    <text evidence="8">The sequence shown here is derived from an EMBL/GenBank/DDBJ whole genome shotgun (WGS) entry which is preliminary data.</text>
</comment>
<dbReference type="EMBL" id="AUPL01002248">
    <property type="protein sequence ID" value="ESL10024.1"/>
    <property type="molecule type" value="Genomic_DNA"/>
</dbReference>
<dbReference type="GO" id="GO:0005634">
    <property type="term" value="C:nucleus"/>
    <property type="evidence" value="ECO:0007669"/>
    <property type="project" value="TreeGrafter"/>
</dbReference>
<proteinExistence type="predicted"/>
<evidence type="ECO:0000259" key="5">
    <source>
        <dbReference type="PROSITE" id="PS50103"/>
    </source>
</evidence>
<feature type="zinc finger region" description="C3H1-type" evidence="1">
    <location>
        <begin position="315"/>
        <end position="342"/>
    </location>
</feature>
<keyword evidence="9" id="KW-1185">Reference proteome</keyword>
<keyword evidence="1" id="KW-0863">Zinc-finger</keyword>
<keyword evidence="1" id="KW-0479">Metal-binding</keyword>
<dbReference type="InterPro" id="IPR003892">
    <property type="entry name" value="CUE"/>
</dbReference>
<evidence type="ECO:0000256" key="3">
    <source>
        <dbReference type="SAM" id="SignalP"/>
    </source>
</evidence>
<dbReference type="PROSITE" id="PS50828">
    <property type="entry name" value="SMR"/>
    <property type="match status" value="1"/>
</dbReference>
<feature type="domain" description="C3H1-type" evidence="5">
    <location>
        <begin position="315"/>
        <end position="342"/>
    </location>
</feature>
<dbReference type="SMART" id="SM00463">
    <property type="entry name" value="SMR"/>
    <property type="match status" value="1"/>
</dbReference>
<protein>
    <submittedName>
        <fullName evidence="8">Uncharacterized protein</fullName>
    </submittedName>
</protein>
<feature type="domain" description="Smr" evidence="6">
    <location>
        <begin position="744"/>
        <end position="813"/>
    </location>
</feature>
<dbReference type="PROSITE" id="PS50103">
    <property type="entry name" value="ZF_C3H1"/>
    <property type="match status" value="1"/>
</dbReference>
<dbReference type="VEuPathDB" id="TriTrypDB:TRSC58_02248"/>
<dbReference type="OrthoDB" id="3231855at2759"/>
<dbReference type="CDD" id="cd14279">
    <property type="entry name" value="CUE"/>
    <property type="match status" value="2"/>
</dbReference>
<name>A0A061J581_TRYRA</name>
<dbReference type="PROSITE" id="PS51140">
    <property type="entry name" value="CUE"/>
    <property type="match status" value="1"/>
</dbReference>
<evidence type="ECO:0000259" key="7">
    <source>
        <dbReference type="PROSITE" id="PS51140"/>
    </source>
</evidence>
<dbReference type="Gene3D" id="3.30.1370.110">
    <property type="match status" value="1"/>
</dbReference>
<dbReference type="Gene3D" id="1.10.8.10">
    <property type="entry name" value="DNA helicase RuvA subunit, C-terminal domain"/>
    <property type="match status" value="2"/>
</dbReference>
<dbReference type="GO" id="GO:0043130">
    <property type="term" value="F:ubiquitin binding"/>
    <property type="evidence" value="ECO:0007669"/>
    <property type="project" value="InterPro"/>
</dbReference>
<dbReference type="SMART" id="SM00546">
    <property type="entry name" value="CUE"/>
    <property type="match status" value="3"/>
</dbReference>
<evidence type="ECO:0000259" key="4">
    <source>
        <dbReference type="PROSITE" id="PS50030"/>
    </source>
</evidence>